<dbReference type="Proteomes" id="UP000800092">
    <property type="component" value="Unassembled WGS sequence"/>
</dbReference>
<keyword evidence="3" id="KW-1185">Reference proteome</keyword>
<feature type="compositionally biased region" description="Basic and acidic residues" evidence="1">
    <location>
        <begin position="506"/>
        <end position="530"/>
    </location>
</feature>
<feature type="region of interest" description="Disordered" evidence="1">
    <location>
        <begin position="14"/>
        <end position="445"/>
    </location>
</feature>
<feature type="compositionally biased region" description="Low complexity" evidence="1">
    <location>
        <begin position="176"/>
        <end position="187"/>
    </location>
</feature>
<sequence length="541" mass="57904">MAQLALRAFAYDVCPSAGVDKMPDSAWDRIPGGYFRDKEKKRQKEEEKRRQQRQGRRARSDSRGPKRSSSHDRRHHDDDYYSDGGENAHSYGKRREGYSAPRDSRALDRNSGPSPPPPTDPTPGIPQHEAGHYPEPPSHPHGAQHFQNRGSYNQNKNVNPSVAPNQHYFPPPPIQPIQEPRPQVQPQFQSPEYPQTSQSMEYHARPSQPPKSGTPGYSSGSSNTQYATQYPSVHPSPNPYAQYSASPASFAARGTFSPTPPSSASSAGQRYRPPHVLNSAATAGPHDRVNMNGSPNQPAAPPPSSAPPREPYIPYNDAVYYNQPAQQAAAYRSASVSSASGGYTSRGSPRGSIIGGVNGSRPGSLGAHSYSSLPPTSPHRDDANPRDGRYAAHSLAVPALASRDGQRGRSASSAVRGRDPQRRAHSAADPVLRSSAAAEPSRSRLAGLSQRLGTDEKALGAGALGAVVGGVIGHEAGTGGFSTLAGLLIGGVGAHALERGRRRRKGERESRRVVEDTEQQRNLDDEKAVGETRGGAEPPSG</sequence>
<evidence type="ECO:0000313" key="3">
    <source>
        <dbReference type="Proteomes" id="UP000800092"/>
    </source>
</evidence>
<proteinExistence type="predicted"/>
<evidence type="ECO:0008006" key="4">
    <source>
        <dbReference type="Google" id="ProtNLM"/>
    </source>
</evidence>
<feature type="compositionally biased region" description="Polar residues" evidence="1">
    <location>
        <begin position="145"/>
        <end position="163"/>
    </location>
</feature>
<organism evidence="2 3">
    <name type="scientific">Viridothelium virens</name>
    <name type="common">Speckled blister lichen</name>
    <name type="synonym">Trypethelium virens</name>
    <dbReference type="NCBI Taxonomy" id="1048519"/>
    <lineage>
        <taxon>Eukaryota</taxon>
        <taxon>Fungi</taxon>
        <taxon>Dikarya</taxon>
        <taxon>Ascomycota</taxon>
        <taxon>Pezizomycotina</taxon>
        <taxon>Dothideomycetes</taxon>
        <taxon>Dothideomycetes incertae sedis</taxon>
        <taxon>Trypetheliales</taxon>
        <taxon>Trypetheliaceae</taxon>
        <taxon>Viridothelium</taxon>
    </lineage>
</organism>
<evidence type="ECO:0000256" key="1">
    <source>
        <dbReference type="SAM" id="MobiDB-lite"/>
    </source>
</evidence>
<gene>
    <name evidence="2" type="ORF">EV356DRAFT_520383</name>
</gene>
<dbReference type="OrthoDB" id="3800349at2759"/>
<feature type="compositionally biased region" description="Basic and acidic residues" evidence="1">
    <location>
        <begin position="58"/>
        <end position="79"/>
    </location>
</feature>
<feature type="compositionally biased region" description="Polar residues" evidence="1">
    <location>
        <begin position="188"/>
        <end position="200"/>
    </location>
</feature>
<feature type="compositionally biased region" description="Basic and acidic residues" evidence="1">
    <location>
        <begin position="93"/>
        <end position="108"/>
    </location>
</feature>
<feature type="compositionally biased region" description="Polar residues" evidence="1">
    <location>
        <begin position="215"/>
        <end position="231"/>
    </location>
</feature>
<feature type="compositionally biased region" description="Low complexity" evidence="1">
    <location>
        <begin position="312"/>
        <end position="352"/>
    </location>
</feature>
<feature type="compositionally biased region" description="Basic and acidic residues" evidence="1">
    <location>
        <begin position="378"/>
        <end position="390"/>
    </location>
</feature>
<dbReference type="AlphaFoldDB" id="A0A6A6HJ17"/>
<feature type="compositionally biased region" description="Pro residues" evidence="1">
    <location>
        <begin position="113"/>
        <end position="124"/>
    </location>
</feature>
<feature type="compositionally biased region" description="Basic and acidic residues" evidence="1">
    <location>
        <begin position="35"/>
        <end position="49"/>
    </location>
</feature>
<feature type="compositionally biased region" description="Pro residues" evidence="1">
    <location>
        <begin position="298"/>
        <end position="311"/>
    </location>
</feature>
<dbReference type="EMBL" id="ML991778">
    <property type="protein sequence ID" value="KAF2237872.1"/>
    <property type="molecule type" value="Genomic_DNA"/>
</dbReference>
<reference evidence="2" key="1">
    <citation type="journal article" date="2020" name="Stud. Mycol.">
        <title>101 Dothideomycetes genomes: a test case for predicting lifestyles and emergence of pathogens.</title>
        <authorList>
            <person name="Haridas S."/>
            <person name="Albert R."/>
            <person name="Binder M."/>
            <person name="Bloem J."/>
            <person name="Labutti K."/>
            <person name="Salamov A."/>
            <person name="Andreopoulos B."/>
            <person name="Baker S."/>
            <person name="Barry K."/>
            <person name="Bills G."/>
            <person name="Bluhm B."/>
            <person name="Cannon C."/>
            <person name="Castanera R."/>
            <person name="Culley D."/>
            <person name="Daum C."/>
            <person name="Ezra D."/>
            <person name="Gonzalez J."/>
            <person name="Henrissat B."/>
            <person name="Kuo A."/>
            <person name="Liang C."/>
            <person name="Lipzen A."/>
            <person name="Lutzoni F."/>
            <person name="Magnuson J."/>
            <person name="Mondo S."/>
            <person name="Nolan M."/>
            <person name="Ohm R."/>
            <person name="Pangilinan J."/>
            <person name="Park H.-J."/>
            <person name="Ramirez L."/>
            <person name="Alfaro M."/>
            <person name="Sun H."/>
            <person name="Tritt A."/>
            <person name="Yoshinaga Y."/>
            <person name="Zwiers L.-H."/>
            <person name="Turgeon B."/>
            <person name="Goodwin S."/>
            <person name="Spatafora J."/>
            <person name="Crous P."/>
            <person name="Grigoriev I."/>
        </authorList>
    </citation>
    <scope>NUCLEOTIDE SEQUENCE</scope>
    <source>
        <strain evidence="2">Tuck. ex Michener</strain>
    </source>
</reference>
<evidence type="ECO:0000313" key="2">
    <source>
        <dbReference type="EMBL" id="KAF2237872.1"/>
    </source>
</evidence>
<accession>A0A6A6HJ17</accession>
<feature type="compositionally biased region" description="Low complexity" evidence="1">
    <location>
        <begin position="433"/>
        <end position="445"/>
    </location>
</feature>
<protein>
    <recommendedName>
        <fullName evidence="4">Glycine zipper 2TM domain-containing protein</fullName>
    </recommendedName>
</protein>
<feature type="region of interest" description="Disordered" evidence="1">
    <location>
        <begin position="499"/>
        <end position="541"/>
    </location>
</feature>
<name>A0A6A6HJ17_VIRVR</name>